<evidence type="ECO:0000256" key="1">
    <source>
        <dbReference type="SAM" id="MobiDB-lite"/>
    </source>
</evidence>
<feature type="compositionally biased region" description="Basic and acidic residues" evidence="1">
    <location>
        <begin position="78"/>
        <end position="87"/>
    </location>
</feature>
<keyword evidence="3" id="KW-1185">Reference proteome</keyword>
<protein>
    <submittedName>
        <fullName evidence="2">Uncharacterized protein</fullName>
    </submittedName>
</protein>
<proteinExistence type="predicted"/>
<feature type="region of interest" description="Disordered" evidence="1">
    <location>
        <begin position="144"/>
        <end position="187"/>
    </location>
</feature>
<accession>A0A6A6B825</accession>
<dbReference type="GeneID" id="54304646"/>
<dbReference type="RefSeq" id="XP_033394654.1">
    <property type="nucleotide sequence ID" value="XM_033547139.1"/>
</dbReference>
<evidence type="ECO:0000313" key="2">
    <source>
        <dbReference type="EMBL" id="KAF2138941.1"/>
    </source>
</evidence>
<dbReference type="AlphaFoldDB" id="A0A6A6B825"/>
<feature type="compositionally biased region" description="Polar residues" evidence="1">
    <location>
        <begin position="12"/>
        <end position="56"/>
    </location>
</feature>
<dbReference type="Proteomes" id="UP000799438">
    <property type="component" value="Unassembled WGS sequence"/>
</dbReference>
<reference evidence="2" key="1">
    <citation type="journal article" date="2020" name="Stud. Mycol.">
        <title>101 Dothideomycetes genomes: a test case for predicting lifestyles and emergence of pathogens.</title>
        <authorList>
            <person name="Haridas S."/>
            <person name="Albert R."/>
            <person name="Binder M."/>
            <person name="Bloem J."/>
            <person name="Labutti K."/>
            <person name="Salamov A."/>
            <person name="Andreopoulos B."/>
            <person name="Baker S."/>
            <person name="Barry K."/>
            <person name="Bills G."/>
            <person name="Bluhm B."/>
            <person name="Cannon C."/>
            <person name="Castanera R."/>
            <person name="Culley D."/>
            <person name="Daum C."/>
            <person name="Ezra D."/>
            <person name="Gonzalez J."/>
            <person name="Henrissat B."/>
            <person name="Kuo A."/>
            <person name="Liang C."/>
            <person name="Lipzen A."/>
            <person name="Lutzoni F."/>
            <person name="Magnuson J."/>
            <person name="Mondo S."/>
            <person name="Nolan M."/>
            <person name="Ohm R."/>
            <person name="Pangilinan J."/>
            <person name="Park H.-J."/>
            <person name="Ramirez L."/>
            <person name="Alfaro M."/>
            <person name="Sun H."/>
            <person name="Tritt A."/>
            <person name="Yoshinaga Y."/>
            <person name="Zwiers L.-H."/>
            <person name="Turgeon B."/>
            <person name="Goodwin S."/>
            <person name="Spatafora J."/>
            <person name="Crous P."/>
            <person name="Grigoriev I."/>
        </authorList>
    </citation>
    <scope>NUCLEOTIDE SEQUENCE</scope>
    <source>
        <strain evidence="2">CBS 121167</strain>
    </source>
</reference>
<evidence type="ECO:0000313" key="3">
    <source>
        <dbReference type="Proteomes" id="UP000799438"/>
    </source>
</evidence>
<feature type="region of interest" description="Disordered" evidence="1">
    <location>
        <begin position="1"/>
        <end position="123"/>
    </location>
</feature>
<name>A0A6A6B825_9PEZI</name>
<organism evidence="2 3">
    <name type="scientific">Aplosporella prunicola CBS 121167</name>
    <dbReference type="NCBI Taxonomy" id="1176127"/>
    <lineage>
        <taxon>Eukaryota</taxon>
        <taxon>Fungi</taxon>
        <taxon>Dikarya</taxon>
        <taxon>Ascomycota</taxon>
        <taxon>Pezizomycotina</taxon>
        <taxon>Dothideomycetes</taxon>
        <taxon>Dothideomycetes incertae sedis</taxon>
        <taxon>Botryosphaeriales</taxon>
        <taxon>Aplosporellaceae</taxon>
        <taxon>Aplosporella</taxon>
    </lineage>
</organism>
<dbReference type="EMBL" id="ML995494">
    <property type="protein sequence ID" value="KAF2138941.1"/>
    <property type="molecule type" value="Genomic_DNA"/>
</dbReference>
<feature type="compositionally biased region" description="Basic and acidic residues" evidence="1">
    <location>
        <begin position="175"/>
        <end position="187"/>
    </location>
</feature>
<sequence>MAGGRGEGRGALNQSINLARPSRTANDATQGSTSRAAEPPQNAQSCRSSSPLSTSGRAHWTNIGGRRPPFVFPPSPRPTDRTNHDADDGLFFAKIRRPAAAPGSRPGPKRPRRLSVESSRHRAVIRRPSRSRCMVYRPLPCCPPPRPSQSLSRFQTRLSRPRSLARMMAEAAGGKGEETEETRPDGQ</sequence>
<gene>
    <name evidence="2" type="ORF">K452DRAFT_78317</name>
</gene>